<evidence type="ECO:0000313" key="1">
    <source>
        <dbReference type="EMBL" id="CAH2100435.1"/>
    </source>
</evidence>
<keyword evidence="2" id="KW-1185">Reference proteome</keyword>
<protein>
    <submittedName>
        <fullName evidence="1">Uncharacterized protein</fullName>
    </submittedName>
</protein>
<dbReference type="EMBL" id="CAKOGL010000022">
    <property type="protein sequence ID" value="CAH2100435.1"/>
    <property type="molecule type" value="Genomic_DNA"/>
</dbReference>
<accession>A0AAU9UM08</accession>
<reference evidence="1" key="1">
    <citation type="submission" date="2022-03" db="EMBL/GenBank/DDBJ databases">
        <authorList>
            <person name="Tunstrom K."/>
        </authorList>
    </citation>
    <scope>NUCLEOTIDE SEQUENCE</scope>
</reference>
<evidence type="ECO:0000313" key="2">
    <source>
        <dbReference type="Proteomes" id="UP001153954"/>
    </source>
</evidence>
<organism evidence="1 2">
    <name type="scientific">Euphydryas editha</name>
    <name type="common">Edith's checkerspot</name>
    <dbReference type="NCBI Taxonomy" id="104508"/>
    <lineage>
        <taxon>Eukaryota</taxon>
        <taxon>Metazoa</taxon>
        <taxon>Ecdysozoa</taxon>
        <taxon>Arthropoda</taxon>
        <taxon>Hexapoda</taxon>
        <taxon>Insecta</taxon>
        <taxon>Pterygota</taxon>
        <taxon>Neoptera</taxon>
        <taxon>Endopterygota</taxon>
        <taxon>Lepidoptera</taxon>
        <taxon>Glossata</taxon>
        <taxon>Ditrysia</taxon>
        <taxon>Papilionoidea</taxon>
        <taxon>Nymphalidae</taxon>
        <taxon>Nymphalinae</taxon>
        <taxon>Euphydryas</taxon>
    </lineage>
</organism>
<name>A0AAU9UM08_EUPED</name>
<dbReference type="AlphaFoldDB" id="A0AAU9UM08"/>
<gene>
    <name evidence="1" type="ORF">EEDITHA_LOCUS15297</name>
</gene>
<comment type="caution">
    <text evidence="1">The sequence shown here is derived from an EMBL/GenBank/DDBJ whole genome shotgun (WGS) entry which is preliminary data.</text>
</comment>
<proteinExistence type="predicted"/>
<dbReference type="Proteomes" id="UP001153954">
    <property type="component" value="Unassembled WGS sequence"/>
</dbReference>
<sequence>MFSLCRRFVKAAQGLDVKLLSVNLFKRDANFRAFENCDNLSVFISVLSKRGFIKGVAESVNVVRYLKMLFYKQCLGILIIVIVTRETLQKDEIKGKSDEKMKHKTQRRFIEDLDDKEWHISHLRDMEFDTEVDCEEETFEEKAKKYRETLKNDAALVEYVSGDAIHVDKQNLTKGKCKKNISNIFKTKEKITKSTLNVTHIKKGEEMNSTSLDGEVKTATVSPKLDEREKIVSRITNSRRSEYQFSSAEYYDEVPDFDHSICPDTVDVITLELDQLRNYDVECEAILEWRSLE</sequence>